<dbReference type="InterPro" id="IPR031705">
    <property type="entry name" value="Glyco_hydro_36_C"/>
</dbReference>
<dbReference type="Proteomes" id="UP001424741">
    <property type="component" value="Unassembled WGS sequence"/>
</dbReference>
<dbReference type="InterPro" id="IPR002252">
    <property type="entry name" value="Glyco_hydro_36"/>
</dbReference>
<dbReference type="Pfam" id="PF16874">
    <property type="entry name" value="Glyco_hydro_36C"/>
    <property type="match status" value="1"/>
</dbReference>
<dbReference type="PANTHER" id="PTHR43053:SF3">
    <property type="entry name" value="ALPHA-GALACTOSIDASE C-RELATED"/>
    <property type="match status" value="1"/>
</dbReference>
<name>A0ABP9V053_9BACT</name>
<dbReference type="InterPro" id="IPR031704">
    <property type="entry name" value="Glyco_hydro_36_N"/>
</dbReference>
<feature type="domain" description="Glycosyl hydrolase family 98 putative carbohydrate-binding module" evidence="5">
    <location>
        <begin position="1"/>
        <end position="138"/>
    </location>
</feature>
<comment type="caution">
    <text evidence="6">The sequence shown here is derived from an EMBL/GenBank/DDBJ whole genome shotgun (WGS) entry which is preliminary data.</text>
</comment>
<dbReference type="InterPro" id="IPR038417">
    <property type="entry name" value="Alpga-gal_N_sf"/>
</dbReference>
<evidence type="ECO:0000313" key="6">
    <source>
        <dbReference type="EMBL" id="GAA5496066.1"/>
    </source>
</evidence>
<dbReference type="EC" id="3.2.1.22" evidence="2"/>
<dbReference type="InterPro" id="IPR000111">
    <property type="entry name" value="Glyco_hydro_27/36_CS"/>
</dbReference>
<dbReference type="SUPFAM" id="SSF51445">
    <property type="entry name" value="(Trans)glycosidases"/>
    <property type="match status" value="1"/>
</dbReference>
<dbReference type="PROSITE" id="PS00512">
    <property type="entry name" value="ALPHA_GALACTOSIDASE"/>
    <property type="match status" value="1"/>
</dbReference>
<dbReference type="InterPro" id="IPR050985">
    <property type="entry name" value="Alpha-glycosidase_related"/>
</dbReference>
<keyword evidence="7" id="KW-1185">Reference proteome</keyword>
<dbReference type="InterPro" id="IPR008979">
    <property type="entry name" value="Galactose-bd-like_sf"/>
</dbReference>
<evidence type="ECO:0000256" key="3">
    <source>
        <dbReference type="ARBA" id="ARBA00022801"/>
    </source>
</evidence>
<dbReference type="Gene3D" id="2.60.40.1180">
    <property type="entry name" value="Golgi alpha-mannosidase II"/>
    <property type="match status" value="1"/>
</dbReference>
<dbReference type="InterPro" id="IPR038637">
    <property type="entry name" value="NPCBM_sf"/>
</dbReference>
<dbReference type="Gene3D" id="3.20.20.70">
    <property type="entry name" value="Aldolase class I"/>
    <property type="match status" value="1"/>
</dbReference>
<keyword evidence="3" id="KW-0378">Hydrolase</keyword>
<evidence type="ECO:0000259" key="5">
    <source>
        <dbReference type="SMART" id="SM00776"/>
    </source>
</evidence>
<evidence type="ECO:0000256" key="2">
    <source>
        <dbReference type="ARBA" id="ARBA00012755"/>
    </source>
</evidence>
<dbReference type="Pfam" id="PF08305">
    <property type="entry name" value="NPCBM"/>
    <property type="match status" value="1"/>
</dbReference>
<dbReference type="SUPFAM" id="SSF49785">
    <property type="entry name" value="Galactose-binding domain-like"/>
    <property type="match status" value="1"/>
</dbReference>
<evidence type="ECO:0000313" key="7">
    <source>
        <dbReference type="Proteomes" id="UP001424741"/>
    </source>
</evidence>
<dbReference type="Pfam" id="PF02065">
    <property type="entry name" value="Melibiase"/>
    <property type="match status" value="1"/>
</dbReference>
<dbReference type="PRINTS" id="PR00743">
    <property type="entry name" value="GLHYDRLASE36"/>
</dbReference>
<keyword evidence="4" id="KW-0326">Glycosidase</keyword>
<dbReference type="InterPro" id="IPR013222">
    <property type="entry name" value="Glyco_hyd_98_carb-bd"/>
</dbReference>
<proteinExistence type="predicted"/>
<evidence type="ECO:0000256" key="4">
    <source>
        <dbReference type="ARBA" id="ARBA00023295"/>
    </source>
</evidence>
<evidence type="ECO:0000256" key="1">
    <source>
        <dbReference type="ARBA" id="ARBA00001255"/>
    </source>
</evidence>
<dbReference type="InterPro" id="IPR013780">
    <property type="entry name" value="Glyco_hydro_b"/>
</dbReference>
<dbReference type="Pfam" id="PF16875">
    <property type="entry name" value="Glyco_hydro_36N"/>
    <property type="match status" value="1"/>
</dbReference>
<comment type="catalytic activity">
    <reaction evidence="1">
        <text>Hydrolysis of terminal, non-reducing alpha-D-galactose residues in alpha-D-galactosides, including galactose oligosaccharides, galactomannans and galactolipids.</text>
        <dbReference type="EC" id="3.2.1.22"/>
    </reaction>
</comment>
<organism evidence="6 7">
    <name type="scientific">Rubritalea halochordaticola</name>
    <dbReference type="NCBI Taxonomy" id="714537"/>
    <lineage>
        <taxon>Bacteria</taxon>
        <taxon>Pseudomonadati</taxon>
        <taxon>Verrucomicrobiota</taxon>
        <taxon>Verrucomicrobiia</taxon>
        <taxon>Verrucomicrobiales</taxon>
        <taxon>Rubritaleaceae</taxon>
        <taxon>Rubritalea</taxon>
    </lineage>
</organism>
<sequence length="845" mass="94616">MSRSTYLDTLELGNASSGWGQISANQSIGGNPLHIQGENFDHGIGVHGNSSVRLQLNGTATKLQADIGIDTAVGEDYAAVIFKAYGDGRLLWESDTFRRFDPAIPVEIDLTGVNVLVLTTTDPADSNHAIWANARIEHEGDSPKWLEDYFLLETAETTMAFKIGGNHLYSHYLGPRLSNAADIHPQWNYAYPAHLNQPLTESAISLIQADGKVSLDLHYREHKLVKEGNAAHLTILLEDPSYPVSVELHYLAHAAENVIESWATVSNHGEQPITLNHAASGFLSLKHSRYHLTSFTGVWGAEAIMSENLLGQGVTELRSLSGTRTAQTAQPAFILSKDLPAAEEHGEVIMGALAWSGNWRIRIEQTATKQVFIQSGYDPTLSRYQLNARESLETPRFIFTHSTKGKGHASRSFHRWARNSGIRGGHEPRRILLNSWEGAYFKFDDELIKNMITDAARTGIELFVLDDGWFGSKHPRDNDRAGLGDWMINTSKLKDGIQGLIDHSHQEGIDFGIWVEPEMVNPKSELYETHPDWTIELPHRDQHLMRTQLVLDLSNPAVQDYIFSFMDDLLGKHPGISFVKWDCNRSISQPGSNYLPADQQERLLVDYVQGYYAVLEKITNKYPSVTFQACGSGGGRTDFGAMRYHHEFWTSDVTDALERIKMQWSINHLYPAIATANHVTEVPSHQTKRSTPIKFRFDVAMTGRLGFELRPERVPEADMAFSMKALEVYKSIRSTVQQGDLYRLSSPYESHVTALMYVNEEEGRAVFFAFTTGISLLSPFDPLPLQGLDSAKRYRITELNPAKEGKFISGYHRKELGGDALLQQGLALHWGKGDYQSLVLQLEEA</sequence>
<dbReference type="InterPro" id="IPR013785">
    <property type="entry name" value="Aldolase_TIM"/>
</dbReference>
<dbReference type="CDD" id="cd14791">
    <property type="entry name" value="GH36"/>
    <property type="match status" value="1"/>
</dbReference>
<dbReference type="PANTHER" id="PTHR43053">
    <property type="entry name" value="GLYCOSIDASE FAMILY 31"/>
    <property type="match status" value="1"/>
</dbReference>
<dbReference type="InterPro" id="IPR017853">
    <property type="entry name" value="GH"/>
</dbReference>
<dbReference type="SMART" id="SM00776">
    <property type="entry name" value="NPCBM"/>
    <property type="match status" value="1"/>
</dbReference>
<accession>A0ABP9V053</accession>
<dbReference type="RefSeq" id="WP_346188794.1">
    <property type="nucleotide sequence ID" value="NZ_BAABRL010000006.1"/>
</dbReference>
<dbReference type="Gene3D" id="2.60.120.1060">
    <property type="entry name" value="NPCBM/NEW2 domain"/>
    <property type="match status" value="1"/>
</dbReference>
<dbReference type="EMBL" id="BAABRL010000006">
    <property type="protein sequence ID" value="GAA5496066.1"/>
    <property type="molecule type" value="Genomic_DNA"/>
</dbReference>
<protein>
    <recommendedName>
        <fullName evidence="2">alpha-galactosidase</fullName>
        <ecNumber evidence="2">3.2.1.22</ecNumber>
    </recommendedName>
</protein>
<reference evidence="6 7" key="1">
    <citation type="submission" date="2024-02" db="EMBL/GenBank/DDBJ databases">
        <title>Rubritalea halochordaticola NBRC 107102.</title>
        <authorList>
            <person name="Ichikawa N."/>
            <person name="Katano-Makiyama Y."/>
            <person name="Hidaka K."/>
        </authorList>
    </citation>
    <scope>NUCLEOTIDE SEQUENCE [LARGE SCALE GENOMIC DNA]</scope>
    <source>
        <strain evidence="6 7">NBRC 107102</strain>
    </source>
</reference>
<dbReference type="Gene3D" id="2.70.98.60">
    <property type="entry name" value="alpha-galactosidase from lactobacil brevis"/>
    <property type="match status" value="1"/>
</dbReference>
<gene>
    <name evidence="6" type="ORF">Rhal01_02247</name>
</gene>